<keyword evidence="2 7" id="KW-0813">Transport</keyword>
<dbReference type="GO" id="GO:0005886">
    <property type="term" value="C:plasma membrane"/>
    <property type="evidence" value="ECO:0007669"/>
    <property type="project" value="UniProtKB-SubCell"/>
</dbReference>
<keyword evidence="6 7" id="KW-0472">Membrane</keyword>
<organism evidence="9 10">
    <name type="scientific">Amycolatopsis tolypomycina</name>
    <dbReference type="NCBI Taxonomy" id="208445"/>
    <lineage>
        <taxon>Bacteria</taxon>
        <taxon>Bacillati</taxon>
        <taxon>Actinomycetota</taxon>
        <taxon>Actinomycetes</taxon>
        <taxon>Pseudonocardiales</taxon>
        <taxon>Pseudonocardiaceae</taxon>
        <taxon>Amycolatopsis</taxon>
    </lineage>
</organism>
<name>A0A1H4T250_9PSEU</name>
<evidence type="ECO:0000256" key="2">
    <source>
        <dbReference type="ARBA" id="ARBA00022448"/>
    </source>
</evidence>
<feature type="transmembrane region" description="Helical" evidence="7">
    <location>
        <begin position="124"/>
        <end position="147"/>
    </location>
</feature>
<keyword evidence="4 7" id="KW-0812">Transmembrane</keyword>
<dbReference type="GO" id="GO:0055085">
    <property type="term" value="P:transmembrane transport"/>
    <property type="evidence" value="ECO:0007669"/>
    <property type="project" value="InterPro"/>
</dbReference>
<comment type="subcellular location">
    <subcellularLocation>
        <location evidence="1 7">Cell membrane</location>
        <topology evidence="1 7">Multi-pass membrane protein</topology>
    </subcellularLocation>
</comment>
<feature type="transmembrane region" description="Helical" evidence="7">
    <location>
        <begin position="271"/>
        <end position="290"/>
    </location>
</feature>
<dbReference type="InterPro" id="IPR045621">
    <property type="entry name" value="BPD_transp_1_N"/>
</dbReference>
<evidence type="ECO:0000313" key="9">
    <source>
        <dbReference type="EMBL" id="SEC50496.1"/>
    </source>
</evidence>
<feature type="domain" description="ABC transmembrane type-1" evidence="8">
    <location>
        <begin position="91"/>
        <end position="294"/>
    </location>
</feature>
<dbReference type="PROSITE" id="PS50928">
    <property type="entry name" value="ABC_TM1"/>
    <property type="match status" value="1"/>
</dbReference>
<dbReference type="PANTHER" id="PTHR43163:SF3">
    <property type="entry name" value="PEPTIDE ABC TRANSPORTER PERMEASE PROTEIN"/>
    <property type="match status" value="1"/>
</dbReference>
<evidence type="ECO:0000313" key="10">
    <source>
        <dbReference type="Proteomes" id="UP000199622"/>
    </source>
</evidence>
<dbReference type="RefSeq" id="WP_167384658.1">
    <property type="nucleotide sequence ID" value="NZ_FNSO01000004.1"/>
</dbReference>
<dbReference type="Proteomes" id="UP000199622">
    <property type="component" value="Unassembled WGS sequence"/>
</dbReference>
<feature type="transmembrane region" description="Helical" evidence="7">
    <location>
        <begin position="91"/>
        <end position="117"/>
    </location>
</feature>
<sequence>MAAGLTRAAATLAAVLTGVFLLTALLPQDAAQVLAGHQADPARVAQLRADLGLDRPLWERFGSWLAGLAHGDFGRSLVDGRPVGPLLAERLGASALIVVPAWLLAVTCGVLGAVLVARRATASAAVAAFGSVPEVVLVSGLVLVFATGLGWLPAVSLLPVGGSAWEAPAVLVLPILALALPSAAWLARSVRGPAADVLGRPFVVDARLRGVPPVRVVVRHVLPHLAGPAAQGAAILAGALLAGTTVVESLLAYPGFGQLLATAVATRDVPVVQGVALVDAAVVWVALLVADRIAAAGAR</sequence>
<dbReference type="Pfam" id="PF19300">
    <property type="entry name" value="BPD_transp_1_N"/>
    <property type="match status" value="1"/>
</dbReference>
<dbReference type="InterPro" id="IPR035906">
    <property type="entry name" value="MetI-like_sf"/>
</dbReference>
<accession>A0A1H4T250</accession>
<dbReference type="InterPro" id="IPR000515">
    <property type="entry name" value="MetI-like"/>
</dbReference>
<dbReference type="Gene3D" id="1.10.3720.10">
    <property type="entry name" value="MetI-like"/>
    <property type="match status" value="1"/>
</dbReference>
<evidence type="ECO:0000256" key="5">
    <source>
        <dbReference type="ARBA" id="ARBA00022989"/>
    </source>
</evidence>
<protein>
    <submittedName>
        <fullName evidence="9">Peptide/nickel transport system permease protein</fullName>
    </submittedName>
</protein>
<dbReference type="EMBL" id="FNSO01000004">
    <property type="protein sequence ID" value="SEC50496.1"/>
    <property type="molecule type" value="Genomic_DNA"/>
</dbReference>
<dbReference type="SUPFAM" id="SSF161098">
    <property type="entry name" value="MetI-like"/>
    <property type="match status" value="1"/>
</dbReference>
<dbReference type="Pfam" id="PF00528">
    <property type="entry name" value="BPD_transp_1"/>
    <property type="match status" value="1"/>
</dbReference>
<comment type="similarity">
    <text evidence="7">Belongs to the binding-protein-dependent transport system permease family.</text>
</comment>
<evidence type="ECO:0000256" key="4">
    <source>
        <dbReference type="ARBA" id="ARBA00022692"/>
    </source>
</evidence>
<feature type="transmembrane region" description="Helical" evidence="7">
    <location>
        <begin position="229"/>
        <end position="251"/>
    </location>
</feature>
<evidence type="ECO:0000256" key="3">
    <source>
        <dbReference type="ARBA" id="ARBA00022475"/>
    </source>
</evidence>
<dbReference type="PANTHER" id="PTHR43163">
    <property type="entry name" value="DIPEPTIDE TRANSPORT SYSTEM PERMEASE PROTEIN DPPB-RELATED"/>
    <property type="match status" value="1"/>
</dbReference>
<evidence type="ECO:0000256" key="6">
    <source>
        <dbReference type="ARBA" id="ARBA00023136"/>
    </source>
</evidence>
<dbReference type="AlphaFoldDB" id="A0A1H4T250"/>
<gene>
    <name evidence="9" type="ORF">SAMN04489727_3998</name>
</gene>
<feature type="transmembrane region" description="Helical" evidence="7">
    <location>
        <begin position="167"/>
        <end position="187"/>
    </location>
</feature>
<keyword evidence="10" id="KW-1185">Reference proteome</keyword>
<dbReference type="STRING" id="208445.SAMN04489727_3998"/>
<keyword evidence="3" id="KW-1003">Cell membrane</keyword>
<proteinExistence type="inferred from homology"/>
<evidence type="ECO:0000256" key="7">
    <source>
        <dbReference type="RuleBase" id="RU363032"/>
    </source>
</evidence>
<reference evidence="10" key="1">
    <citation type="submission" date="2016-10" db="EMBL/GenBank/DDBJ databases">
        <authorList>
            <person name="Varghese N."/>
            <person name="Submissions S."/>
        </authorList>
    </citation>
    <scope>NUCLEOTIDE SEQUENCE [LARGE SCALE GENOMIC DNA]</scope>
    <source>
        <strain evidence="10">DSM 44544</strain>
    </source>
</reference>
<keyword evidence="5 7" id="KW-1133">Transmembrane helix</keyword>
<evidence type="ECO:0000256" key="1">
    <source>
        <dbReference type="ARBA" id="ARBA00004651"/>
    </source>
</evidence>
<evidence type="ECO:0000259" key="8">
    <source>
        <dbReference type="PROSITE" id="PS50928"/>
    </source>
</evidence>